<dbReference type="InterPro" id="IPR051201">
    <property type="entry name" value="Chloro_Bact_Ser_Proteases"/>
</dbReference>
<dbReference type="PANTHER" id="PTHR43343">
    <property type="entry name" value="PEPTIDASE S12"/>
    <property type="match status" value="1"/>
</dbReference>
<feature type="signal peptide" evidence="3">
    <location>
        <begin position="1"/>
        <end position="22"/>
    </location>
</feature>
<dbReference type="Proteomes" id="UP000186917">
    <property type="component" value="Unassembled WGS sequence"/>
</dbReference>
<dbReference type="InterPro" id="IPR009003">
    <property type="entry name" value="Peptidase_S1_PA"/>
</dbReference>
<evidence type="ECO:0000313" key="5">
    <source>
        <dbReference type="Proteomes" id="UP000186917"/>
    </source>
</evidence>
<evidence type="ECO:0000256" key="1">
    <source>
        <dbReference type="ARBA" id="ARBA00022670"/>
    </source>
</evidence>
<dbReference type="KEGG" id="fln:FLA_3563"/>
<dbReference type="Pfam" id="PF13365">
    <property type="entry name" value="Trypsin_2"/>
    <property type="match status" value="1"/>
</dbReference>
<dbReference type="EMBL" id="FTOR01000009">
    <property type="protein sequence ID" value="SIT30033.1"/>
    <property type="molecule type" value="Genomic_DNA"/>
</dbReference>
<feature type="chain" id="PRO_5030023037" evidence="3">
    <location>
        <begin position="23"/>
        <end position="295"/>
    </location>
</feature>
<name>A0A173MJ87_9BACT</name>
<keyword evidence="5" id="KW-1185">Reference proteome</keyword>
<dbReference type="SUPFAM" id="SSF50494">
    <property type="entry name" value="Trypsin-like serine proteases"/>
    <property type="match status" value="1"/>
</dbReference>
<dbReference type="OrthoDB" id="636533at2"/>
<accession>A0A173MJ87</accession>
<dbReference type="GO" id="GO:0008233">
    <property type="term" value="F:peptidase activity"/>
    <property type="evidence" value="ECO:0007669"/>
    <property type="project" value="UniProtKB-KW"/>
</dbReference>
<protein>
    <submittedName>
        <fullName evidence="4">Trypsin-like peptidase domain-containing protein</fullName>
    </submittedName>
</protein>
<evidence type="ECO:0000313" key="4">
    <source>
        <dbReference type="EMBL" id="SIT30033.1"/>
    </source>
</evidence>
<keyword evidence="3" id="KW-0732">Signal</keyword>
<dbReference type="STRING" id="477680.SAMN05421788_109110"/>
<keyword evidence="1" id="KW-0645">Protease</keyword>
<gene>
    <name evidence="4" type="ORF">SAMN05421788_109110</name>
</gene>
<dbReference type="Gene3D" id="2.40.10.120">
    <property type="match status" value="1"/>
</dbReference>
<organism evidence="4 5">
    <name type="scientific">Filimonas lacunae</name>
    <dbReference type="NCBI Taxonomy" id="477680"/>
    <lineage>
        <taxon>Bacteria</taxon>
        <taxon>Pseudomonadati</taxon>
        <taxon>Bacteroidota</taxon>
        <taxon>Chitinophagia</taxon>
        <taxon>Chitinophagales</taxon>
        <taxon>Chitinophagaceae</taxon>
        <taxon>Filimonas</taxon>
    </lineage>
</organism>
<reference evidence="5" key="1">
    <citation type="submission" date="2017-01" db="EMBL/GenBank/DDBJ databases">
        <authorList>
            <person name="Varghese N."/>
            <person name="Submissions S."/>
        </authorList>
    </citation>
    <scope>NUCLEOTIDE SEQUENCE [LARGE SCALE GENOMIC DNA]</scope>
    <source>
        <strain evidence="5">DSM 21054</strain>
    </source>
</reference>
<keyword evidence="2" id="KW-0378">Hydrolase</keyword>
<sequence length="295" mass="32594">MLRKIGAAGGLLLAMCTTGLHAQDTLSFHDDELFKKDVYKNVRADMEKGLVKGFTQLWQENMELKPEKIAVPYKKAQTAKSLPRTAVAKQLNDQVFVIWKFFRKTNENIEGIAVDATAFALNDEGVMVTNHHVFSKLLDKYAKFYEMDSTLFLSDLNGNIYGIDKILTYNENADLALFTVKNLHAAKINGIAIGKDAPVGADVNILSHPTGFPYYFSTGVVARNVKYSEFGGYTERMDITADYAVGSSGGPIVDAFGSLIGVVSSTHSIYAREQQNLQMVVKQAIPARSLFSMIQ</sequence>
<dbReference type="GO" id="GO:0006508">
    <property type="term" value="P:proteolysis"/>
    <property type="evidence" value="ECO:0007669"/>
    <property type="project" value="UniProtKB-KW"/>
</dbReference>
<dbReference type="RefSeq" id="WP_076381431.1">
    <property type="nucleotide sequence ID" value="NZ_AP017422.1"/>
</dbReference>
<evidence type="ECO:0000256" key="3">
    <source>
        <dbReference type="SAM" id="SignalP"/>
    </source>
</evidence>
<evidence type="ECO:0000256" key="2">
    <source>
        <dbReference type="ARBA" id="ARBA00022801"/>
    </source>
</evidence>
<dbReference type="PANTHER" id="PTHR43343:SF3">
    <property type="entry name" value="PROTEASE DO-LIKE 8, CHLOROPLASTIC"/>
    <property type="match status" value="1"/>
</dbReference>
<proteinExistence type="predicted"/>
<dbReference type="AlphaFoldDB" id="A0A173MJ87"/>